<sequence>MPPSEEASDGRGNSGEIGAGDAKAHFVFIPLMFQGHLIPTVDTALMVATHGAVATVVVTPSYAGRVRRTVDLAMTARRSSGAAAPVDVRVVDLPLDLAVVGFPDGCDDNIDNIPPGFGRDYFRALALLREPLKRHLRAAGAPYPTCVVSDACLPWTQELAAGLGVPRVCFFSMCAFCVLCQHNIERYNAFDGVAGDDVAVVVPGLGDKTFEVTKAQAPGFFRMPGWEDYGDAMERALAEADGFVMNTFMEMEPEFVAAYAAARRMKVWTIGPVSLHHQHTTSLAARGKTTAIDADECLQWLDNKEPNSVVYVSFGSIAHADPKQIVELGLGLEATGRPFIWVVKNVELYGETMREFLQELEARVAGRGLLIRGWAPQVLILSHAAVGGFVTHCGWNSILEAVTAGVPVVTWPHFSDQFLNQKMAVEVLGIGVSVGVHEPVVFQVEKKDIVVGREVVETAIRSILDGGEEGEERRTRARALAEKARTAVQEGGSSRDNVFDLIKSFTGEQGDNRI</sequence>
<comment type="similarity">
    <text evidence="1 3">Belongs to the UDP-glycosyltransferase family.</text>
</comment>
<dbReference type="AlphaFoldDB" id="A0A6G1CR55"/>
<proteinExistence type="inferred from homology"/>
<reference evidence="5 6" key="1">
    <citation type="submission" date="2019-11" db="EMBL/GenBank/DDBJ databases">
        <title>Whole genome sequence of Oryza granulata.</title>
        <authorList>
            <person name="Li W."/>
        </authorList>
    </citation>
    <scope>NUCLEOTIDE SEQUENCE [LARGE SCALE GENOMIC DNA]</scope>
    <source>
        <strain evidence="6">cv. Menghai</strain>
        <tissue evidence="5">Leaf</tissue>
    </source>
</reference>
<dbReference type="InterPro" id="IPR002213">
    <property type="entry name" value="UDP_glucos_trans"/>
</dbReference>
<dbReference type="InterPro" id="IPR035595">
    <property type="entry name" value="UDP_glycos_trans_CS"/>
</dbReference>
<evidence type="ECO:0000313" key="5">
    <source>
        <dbReference type="EMBL" id="KAF0902622.1"/>
    </source>
</evidence>
<gene>
    <name evidence="5" type="ORF">E2562_018112</name>
</gene>
<dbReference type="Pfam" id="PF00201">
    <property type="entry name" value="UDPGT"/>
    <property type="match status" value="1"/>
</dbReference>
<keyword evidence="2 3" id="KW-0808">Transferase</keyword>
<dbReference type="PANTHER" id="PTHR48047">
    <property type="entry name" value="GLYCOSYLTRANSFERASE"/>
    <property type="match status" value="1"/>
</dbReference>
<dbReference type="Gene3D" id="3.40.50.2000">
    <property type="entry name" value="Glycogen Phosphorylase B"/>
    <property type="match status" value="2"/>
</dbReference>
<dbReference type="GO" id="GO:0035251">
    <property type="term" value="F:UDP-glucosyltransferase activity"/>
    <property type="evidence" value="ECO:0007669"/>
    <property type="project" value="TreeGrafter"/>
</dbReference>
<dbReference type="EMBL" id="SPHZ02000008">
    <property type="protein sequence ID" value="KAF0902622.1"/>
    <property type="molecule type" value="Genomic_DNA"/>
</dbReference>
<dbReference type="PANTHER" id="PTHR48047:SF229">
    <property type="entry name" value="UDP-GLYCOSYLTRANSFERASE 73C3-RELATED"/>
    <property type="match status" value="1"/>
</dbReference>
<keyword evidence="3" id="KW-0328">Glycosyltransferase</keyword>
<evidence type="ECO:0000256" key="2">
    <source>
        <dbReference type="ARBA" id="ARBA00022679"/>
    </source>
</evidence>
<evidence type="ECO:0000256" key="4">
    <source>
        <dbReference type="RuleBase" id="RU362057"/>
    </source>
</evidence>
<protein>
    <recommendedName>
        <fullName evidence="4">Glycosyltransferase</fullName>
        <ecNumber evidence="4">2.4.1.-</ecNumber>
    </recommendedName>
</protein>
<evidence type="ECO:0000256" key="3">
    <source>
        <dbReference type="RuleBase" id="RU003718"/>
    </source>
</evidence>
<comment type="caution">
    <text evidence="5">The sequence shown here is derived from an EMBL/GenBank/DDBJ whole genome shotgun (WGS) entry which is preliminary data.</text>
</comment>
<dbReference type="FunFam" id="3.40.50.2000:FF:000047">
    <property type="entry name" value="Glycosyltransferase"/>
    <property type="match status" value="1"/>
</dbReference>
<evidence type="ECO:0000256" key="1">
    <source>
        <dbReference type="ARBA" id="ARBA00009995"/>
    </source>
</evidence>
<dbReference type="CDD" id="cd03784">
    <property type="entry name" value="GT1_Gtf-like"/>
    <property type="match status" value="1"/>
</dbReference>
<dbReference type="Proteomes" id="UP000479710">
    <property type="component" value="Unassembled WGS sequence"/>
</dbReference>
<organism evidence="5 6">
    <name type="scientific">Oryza meyeriana var. granulata</name>
    <dbReference type="NCBI Taxonomy" id="110450"/>
    <lineage>
        <taxon>Eukaryota</taxon>
        <taxon>Viridiplantae</taxon>
        <taxon>Streptophyta</taxon>
        <taxon>Embryophyta</taxon>
        <taxon>Tracheophyta</taxon>
        <taxon>Spermatophyta</taxon>
        <taxon>Magnoliopsida</taxon>
        <taxon>Liliopsida</taxon>
        <taxon>Poales</taxon>
        <taxon>Poaceae</taxon>
        <taxon>BOP clade</taxon>
        <taxon>Oryzoideae</taxon>
        <taxon>Oryzeae</taxon>
        <taxon>Oryzinae</taxon>
        <taxon>Oryza</taxon>
        <taxon>Oryza meyeriana</taxon>
    </lineage>
</organism>
<keyword evidence="6" id="KW-1185">Reference proteome</keyword>
<name>A0A6G1CR55_9ORYZ</name>
<accession>A0A6G1CR55</accession>
<dbReference type="EC" id="2.4.1.-" evidence="4"/>
<dbReference type="SUPFAM" id="SSF53756">
    <property type="entry name" value="UDP-Glycosyltransferase/glycogen phosphorylase"/>
    <property type="match status" value="1"/>
</dbReference>
<evidence type="ECO:0000313" key="6">
    <source>
        <dbReference type="Proteomes" id="UP000479710"/>
    </source>
</evidence>
<dbReference type="PROSITE" id="PS00375">
    <property type="entry name" value="UDPGT"/>
    <property type="match status" value="1"/>
</dbReference>
<dbReference type="OrthoDB" id="5835829at2759"/>